<sequence length="140" mass="16244">MIFKFWEKLPHKECVHPDDQEVIEQHRDIFELHVPPGHINGNLKTAPVIALFLNPGFEEEDKQGLVDEACRELLFEQIKGESDFPLWFNRWREWFLPRARLDGTSDEEVAKNVSIFNVCAYASKDARQLKPAILNSLPST</sequence>
<dbReference type="Proteomes" id="UP001595453">
    <property type="component" value="Unassembled WGS sequence"/>
</dbReference>
<accession>A0ABV7CNK8</accession>
<reference evidence="2" key="1">
    <citation type="journal article" date="2019" name="Int. J. Syst. Evol. Microbiol.">
        <title>The Global Catalogue of Microorganisms (GCM) 10K type strain sequencing project: providing services to taxonomists for standard genome sequencing and annotation.</title>
        <authorList>
            <consortium name="The Broad Institute Genomics Platform"/>
            <consortium name="The Broad Institute Genome Sequencing Center for Infectious Disease"/>
            <person name="Wu L."/>
            <person name="Ma J."/>
        </authorList>
    </citation>
    <scope>NUCLEOTIDE SEQUENCE [LARGE SCALE GENOMIC DNA]</scope>
    <source>
        <strain evidence="2">KCTC 42730</strain>
    </source>
</reference>
<gene>
    <name evidence="1" type="ORF">ACFOEE_16690</name>
</gene>
<evidence type="ECO:0000313" key="2">
    <source>
        <dbReference type="Proteomes" id="UP001595453"/>
    </source>
</evidence>
<organism evidence="1 2">
    <name type="scientific">Pseudoalteromonas fenneropenaei</name>
    <dbReference type="NCBI Taxonomy" id="1737459"/>
    <lineage>
        <taxon>Bacteria</taxon>
        <taxon>Pseudomonadati</taxon>
        <taxon>Pseudomonadota</taxon>
        <taxon>Gammaproteobacteria</taxon>
        <taxon>Alteromonadales</taxon>
        <taxon>Pseudoalteromonadaceae</taxon>
        <taxon>Pseudoalteromonas</taxon>
    </lineage>
</organism>
<evidence type="ECO:0000313" key="1">
    <source>
        <dbReference type="EMBL" id="MFC3034145.1"/>
    </source>
</evidence>
<protein>
    <submittedName>
        <fullName evidence="1">Uncharacterized protein</fullName>
    </submittedName>
</protein>
<name>A0ABV7CNK8_9GAMM</name>
<dbReference type="EMBL" id="JBHRSD010000032">
    <property type="protein sequence ID" value="MFC3034145.1"/>
    <property type="molecule type" value="Genomic_DNA"/>
</dbReference>
<comment type="caution">
    <text evidence="1">The sequence shown here is derived from an EMBL/GenBank/DDBJ whole genome shotgun (WGS) entry which is preliminary data.</text>
</comment>
<proteinExistence type="predicted"/>
<keyword evidence="2" id="KW-1185">Reference proteome</keyword>
<dbReference type="RefSeq" id="WP_377126884.1">
    <property type="nucleotide sequence ID" value="NZ_JBHRSD010000032.1"/>
</dbReference>